<comment type="similarity">
    <text evidence="7">Belongs to the nucleoporin Nup84/Nup107 family.</text>
</comment>
<keyword evidence="6 7" id="KW-0539">Nucleus</keyword>
<sequence length="941" mass="107092">MAPALFSPTRQMSKRPSRFVKAVNRSQQFSRENSLLMSDEDHGDSIAGSDIFSPEGSKIIVPYGGEESMYGDSMYMGDDDFEEGIAIDDEQLGPEVDSFARHVDIHRRNPEQDAEETAMGLIDGFRKDTYDHFLDARRRRETYLGEDETQILELIGETDFYKMEGETWELIARLVPGRNTKLSDTGREVSHFESNEILRRQLLKESSVFRELNIIRDWLRSIAPEPDIPNEVAEDEEAMASGHMYTLHALKKYKQDNMDPSDFVRKGLNARFEYPERGIPSPDDVNRLIITEMDPDGPLRQDRTVPSGDNYYDKTFYRVLWGYIRKGDFRKAAEWCRKCDQAWRAPVVLGGRDAVDWIIDEEVAEDDMYDASPEQGPSGNRRRQLWRRACYALAKRVSRVPGDTWEKAAYGLLAGDIDTSLPACENWHDHVYAQVNALIEAHYERYLHQHGRISNSTQRLNIPDAVATLGTKNVMAKIVDSLSRPDDHRFLATAQATALRAVQGAIISDRIPKLVNIFAEQLREFRIDPGYEPDKDTNTPVDCTDWKLLRVITHIIIILQHLGQWPTEGKDADAAQEVIAGYIRMLAAAEKYKIIPLYAARLGHDRCVEVMGEVLLHVVNENTRDDMMRSFRSYGLDIKATLRRTMENAFVQTEELYKHDELPIQILSEFSLSWQDRRKVQPEDEKLIRTAEWMLVVPDMKDDLMHAGVMMFKRFYLTGRLDAGRTLAERIRSRDLVPDDPEDFEDLTEEAKRIASVYIEYELLIEGLDALDDWNKLLAQGTAAKREGGTAAIRRSKLKDDMLTAYASAESKLGLLVNSWLVQCQHHPDAEQVKHIRNTYVPDITMALHGVHLAAGHHLNKSNYSKCLDLAVLVARPSSGVADTFIATGRMAKYVDELANVSLMCLQSAKGITSEPTLVKPGQEASVAIWNVKPLAIRQQQ</sequence>
<dbReference type="GO" id="GO:0006406">
    <property type="term" value="P:mRNA export from nucleus"/>
    <property type="evidence" value="ECO:0007669"/>
    <property type="project" value="TreeGrafter"/>
</dbReference>
<evidence type="ECO:0000256" key="1">
    <source>
        <dbReference type="ARBA" id="ARBA00022448"/>
    </source>
</evidence>
<dbReference type="GO" id="GO:0000973">
    <property type="term" value="P:post-transcriptional tethering of RNA polymerase II gene DNA at nuclear periphery"/>
    <property type="evidence" value="ECO:0007669"/>
    <property type="project" value="TreeGrafter"/>
</dbReference>
<dbReference type="InterPro" id="IPR007252">
    <property type="entry name" value="Nup84/Nup107"/>
</dbReference>
<keyword evidence="7" id="KW-0472">Membrane</keyword>
<dbReference type="AlphaFoldDB" id="A0AAV9XJ04"/>
<dbReference type="GO" id="GO:0017056">
    <property type="term" value="F:structural constituent of nuclear pore"/>
    <property type="evidence" value="ECO:0007669"/>
    <property type="project" value="UniProtKB-UniRule"/>
</dbReference>
<protein>
    <recommendedName>
        <fullName evidence="7">Nuclear pore complex protein</fullName>
    </recommendedName>
</protein>
<accession>A0AAV9XJ04</accession>
<keyword evidence="1 7" id="KW-0813">Transport</keyword>
<comment type="function">
    <text evidence="7">Functions as a component of the nuclear pore complex (NPC).</text>
</comment>
<comment type="subunit">
    <text evidence="7">Part of the nuclear pore complex (NPC).</text>
</comment>
<reference evidence="8 9" key="1">
    <citation type="submission" date="2019-10" db="EMBL/GenBank/DDBJ databases">
        <authorList>
            <person name="Palmer J.M."/>
        </authorList>
    </citation>
    <scope>NUCLEOTIDE SEQUENCE [LARGE SCALE GENOMIC DNA]</scope>
    <source>
        <strain evidence="8 9">TWF694</strain>
    </source>
</reference>
<dbReference type="EMBL" id="JAVHJO010000003">
    <property type="protein sequence ID" value="KAK6542105.1"/>
    <property type="molecule type" value="Genomic_DNA"/>
</dbReference>
<dbReference type="GO" id="GO:0031080">
    <property type="term" value="C:nuclear pore outer ring"/>
    <property type="evidence" value="ECO:0007669"/>
    <property type="project" value="TreeGrafter"/>
</dbReference>
<evidence type="ECO:0000313" key="9">
    <source>
        <dbReference type="Proteomes" id="UP001365542"/>
    </source>
</evidence>
<gene>
    <name evidence="8" type="primary">NUP84</name>
    <name evidence="8" type="ORF">TWF694_007874</name>
</gene>
<evidence type="ECO:0000256" key="7">
    <source>
        <dbReference type="RuleBase" id="RU365072"/>
    </source>
</evidence>
<dbReference type="PANTHER" id="PTHR13003:SF2">
    <property type="entry name" value="NUCLEAR PORE COMPLEX PROTEIN NUP107"/>
    <property type="match status" value="1"/>
</dbReference>
<keyword evidence="4 7" id="KW-0811">Translocation</keyword>
<keyword evidence="9" id="KW-1185">Reference proteome</keyword>
<evidence type="ECO:0000256" key="3">
    <source>
        <dbReference type="ARBA" id="ARBA00022927"/>
    </source>
</evidence>
<evidence type="ECO:0000256" key="6">
    <source>
        <dbReference type="ARBA" id="ARBA00023242"/>
    </source>
</evidence>
<dbReference type="Pfam" id="PF04121">
    <property type="entry name" value="Nup84_Nup100"/>
    <property type="match status" value="1"/>
</dbReference>
<comment type="subcellular location">
    <subcellularLocation>
        <location evidence="7">Nucleus</location>
        <location evidence="7">Nuclear pore complex</location>
    </subcellularLocation>
    <subcellularLocation>
        <location evidence="7">Nucleus membrane</location>
    </subcellularLocation>
</comment>
<keyword evidence="5 7" id="KW-0906">Nuclear pore complex</keyword>
<evidence type="ECO:0000256" key="2">
    <source>
        <dbReference type="ARBA" id="ARBA00022816"/>
    </source>
</evidence>
<proteinExistence type="inferred from homology"/>
<comment type="caution">
    <text evidence="8">The sequence shown here is derived from an EMBL/GenBank/DDBJ whole genome shotgun (WGS) entry which is preliminary data.</text>
</comment>
<dbReference type="Gene3D" id="1.20.190.50">
    <property type="match status" value="1"/>
</dbReference>
<name>A0AAV9XJ04_9PEZI</name>
<dbReference type="PANTHER" id="PTHR13003">
    <property type="entry name" value="NUP107-RELATED"/>
    <property type="match status" value="1"/>
</dbReference>
<evidence type="ECO:0000313" key="8">
    <source>
        <dbReference type="EMBL" id="KAK6542105.1"/>
    </source>
</evidence>
<dbReference type="GO" id="GO:0031965">
    <property type="term" value="C:nuclear membrane"/>
    <property type="evidence" value="ECO:0007669"/>
    <property type="project" value="UniProtKB-SubCell"/>
</dbReference>
<organism evidence="8 9">
    <name type="scientific">Orbilia ellipsospora</name>
    <dbReference type="NCBI Taxonomy" id="2528407"/>
    <lineage>
        <taxon>Eukaryota</taxon>
        <taxon>Fungi</taxon>
        <taxon>Dikarya</taxon>
        <taxon>Ascomycota</taxon>
        <taxon>Pezizomycotina</taxon>
        <taxon>Orbiliomycetes</taxon>
        <taxon>Orbiliales</taxon>
        <taxon>Orbiliaceae</taxon>
        <taxon>Orbilia</taxon>
    </lineage>
</organism>
<keyword evidence="3" id="KW-0653">Protein transport</keyword>
<keyword evidence="2" id="KW-0509">mRNA transport</keyword>
<dbReference type="GO" id="GO:0006606">
    <property type="term" value="P:protein import into nucleus"/>
    <property type="evidence" value="ECO:0007669"/>
    <property type="project" value="TreeGrafter"/>
</dbReference>
<dbReference type="Gene3D" id="1.10.3450.20">
    <property type="match status" value="1"/>
</dbReference>
<dbReference type="Proteomes" id="UP001365542">
    <property type="component" value="Unassembled WGS sequence"/>
</dbReference>
<evidence type="ECO:0000256" key="4">
    <source>
        <dbReference type="ARBA" id="ARBA00023010"/>
    </source>
</evidence>
<evidence type="ECO:0000256" key="5">
    <source>
        <dbReference type="ARBA" id="ARBA00023132"/>
    </source>
</evidence>